<keyword evidence="8" id="KW-1185">Reference proteome</keyword>
<keyword evidence="3" id="KW-0902">Two-component regulatory system</keyword>
<dbReference type="GO" id="GO:0000160">
    <property type="term" value="P:phosphorelay signal transduction system"/>
    <property type="evidence" value="ECO:0007669"/>
    <property type="project" value="UniProtKB-KW"/>
</dbReference>
<proteinExistence type="predicted"/>
<dbReference type="Proteomes" id="UP000199501">
    <property type="component" value="Unassembled WGS sequence"/>
</dbReference>
<feature type="transmembrane region" description="Helical" evidence="4">
    <location>
        <begin position="114"/>
        <end position="142"/>
    </location>
</feature>
<dbReference type="PANTHER" id="PTHR24421">
    <property type="entry name" value="NITRATE/NITRITE SENSOR PROTEIN NARX-RELATED"/>
    <property type="match status" value="1"/>
</dbReference>
<dbReference type="InterPro" id="IPR003594">
    <property type="entry name" value="HATPase_dom"/>
</dbReference>
<evidence type="ECO:0000259" key="6">
    <source>
        <dbReference type="Pfam" id="PF19354"/>
    </source>
</evidence>
<feature type="transmembrane region" description="Helical" evidence="4">
    <location>
        <begin position="56"/>
        <end position="76"/>
    </location>
</feature>
<dbReference type="InterPro" id="IPR045975">
    <property type="entry name" value="DUF5931"/>
</dbReference>
<keyword evidence="4" id="KW-1133">Transmembrane helix</keyword>
<evidence type="ECO:0000256" key="1">
    <source>
        <dbReference type="ARBA" id="ARBA00022679"/>
    </source>
</evidence>
<feature type="domain" description="DUF5931" evidence="6">
    <location>
        <begin position="22"/>
        <end position="187"/>
    </location>
</feature>
<evidence type="ECO:0000256" key="3">
    <source>
        <dbReference type="ARBA" id="ARBA00023012"/>
    </source>
</evidence>
<evidence type="ECO:0000313" key="8">
    <source>
        <dbReference type="Proteomes" id="UP000199501"/>
    </source>
</evidence>
<evidence type="ECO:0000256" key="4">
    <source>
        <dbReference type="SAM" id="Phobius"/>
    </source>
</evidence>
<dbReference type="RefSeq" id="WP_091449996.1">
    <property type="nucleotide sequence ID" value="NZ_FMZZ01000004.1"/>
</dbReference>
<dbReference type="CDD" id="cd16917">
    <property type="entry name" value="HATPase_UhpB-NarQ-NarX-like"/>
    <property type="match status" value="1"/>
</dbReference>
<dbReference type="PANTHER" id="PTHR24421:SF61">
    <property type="entry name" value="OXYGEN SENSOR HISTIDINE KINASE NREB"/>
    <property type="match status" value="1"/>
</dbReference>
<dbReference type="AlphaFoldDB" id="A0A1G6PNR3"/>
<dbReference type="InterPro" id="IPR036890">
    <property type="entry name" value="HATPase_C_sf"/>
</dbReference>
<evidence type="ECO:0000259" key="5">
    <source>
        <dbReference type="Pfam" id="PF02518"/>
    </source>
</evidence>
<name>A0A1G6PNR3_9PSEU</name>
<evidence type="ECO:0000256" key="2">
    <source>
        <dbReference type="ARBA" id="ARBA00022777"/>
    </source>
</evidence>
<gene>
    <name evidence="7" type="ORF">SAMN05216174_104363</name>
</gene>
<dbReference type="InterPro" id="IPR050482">
    <property type="entry name" value="Sensor_HK_TwoCompSys"/>
</dbReference>
<keyword evidence="1" id="KW-0808">Transferase</keyword>
<evidence type="ECO:0000313" key="7">
    <source>
        <dbReference type="EMBL" id="SDC81007.1"/>
    </source>
</evidence>
<dbReference type="Pfam" id="PF02518">
    <property type="entry name" value="HATPase_c"/>
    <property type="match status" value="1"/>
</dbReference>
<keyword evidence="2 7" id="KW-0418">Kinase</keyword>
<keyword evidence="4" id="KW-0812">Transmembrane</keyword>
<dbReference type="SUPFAM" id="SSF55874">
    <property type="entry name" value="ATPase domain of HSP90 chaperone/DNA topoisomerase II/histidine kinase"/>
    <property type="match status" value="1"/>
</dbReference>
<dbReference type="STRING" id="1271860.SAMN05216174_104363"/>
<feature type="transmembrane region" description="Helical" evidence="4">
    <location>
        <begin position="24"/>
        <end position="44"/>
    </location>
</feature>
<dbReference type="Gene3D" id="3.30.565.10">
    <property type="entry name" value="Histidine kinase-like ATPase, C-terminal domain"/>
    <property type="match status" value="1"/>
</dbReference>
<dbReference type="GO" id="GO:0016301">
    <property type="term" value="F:kinase activity"/>
    <property type="evidence" value="ECO:0007669"/>
    <property type="project" value="UniProtKB-KW"/>
</dbReference>
<dbReference type="OrthoDB" id="5181554at2"/>
<feature type="domain" description="Histidine kinase/HSP90-like ATPase" evidence="5">
    <location>
        <begin position="291"/>
        <end position="385"/>
    </location>
</feature>
<sequence>MTRAVRLPGERHGGPAPKDPTVPLWRAAVLLRVITLLFAAGVVFNHNGEYASTTLAWVTIGAMAAWTAVTSWYYLADGRARWFIAADLAVCCGMMAMSRLVLTPDQLTEHMVPLVPTVWVTGVVAIGLLHAGAVGGAVFGLVISLFNFGVRGFVNTDLTRDMVLLVGIGVALGLAATSSRTSAERLAKAMRAEAATAERERLARSIHDSVLQVLARVRKRGRELGGEAAELAELAGRQEVALRALVAAAPLESTEGGEADLRPRLQVLATDRRQVSVPATPVMVAESAAAELAYLVREALENVDRHAGPDARAWVLLEDLGCEVVVSVRDDGVGIPAGRIAAAEQEGRMGIARSIRGRVSELGGTITLDTGPGAGTEWEVRVPRAPAKKGTRGQR</sequence>
<protein>
    <submittedName>
        <fullName evidence="7">Signal transduction histidine kinase</fullName>
    </submittedName>
</protein>
<keyword evidence="4" id="KW-0472">Membrane</keyword>
<dbReference type="NCBIfam" id="NF047322">
    <property type="entry name" value="HK_morpho_MacS"/>
    <property type="match status" value="1"/>
</dbReference>
<dbReference type="EMBL" id="FMZZ01000004">
    <property type="protein sequence ID" value="SDC81007.1"/>
    <property type="molecule type" value="Genomic_DNA"/>
</dbReference>
<feature type="transmembrane region" description="Helical" evidence="4">
    <location>
        <begin position="162"/>
        <end position="181"/>
    </location>
</feature>
<reference evidence="8" key="1">
    <citation type="submission" date="2016-10" db="EMBL/GenBank/DDBJ databases">
        <authorList>
            <person name="Varghese N."/>
            <person name="Submissions S."/>
        </authorList>
    </citation>
    <scope>NUCLEOTIDE SEQUENCE [LARGE SCALE GENOMIC DNA]</scope>
    <source>
        <strain evidence="8">IBRC-M 10403</strain>
    </source>
</reference>
<accession>A0A1G6PNR3</accession>
<organism evidence="7 8">
    <name type="scientific">Actinokineospora iranica</name>
    <dbReference type="NCBI Taxonomy" id="1271860"/>
    <lineage>
        <taxon>Bacteria</taxon>
        <taxon>Bacillati</taxon>
        <taxon>Actinomycetota</taxon>
        <taxon>Actinomycetes</taxon>
        <taxon>Pseudonocardiales</taxon>
        <taxon>Pseudonocardiaceae</taxon>
        <taxon>Actinokineospora</taxon>
    </lineage>
</organism>
<dbReference type="Pfam" id="PF19354">
    <property type="entry name" value="DUF5931"/>
    <property type="match status" value="1"/>
</dbReference>
<feature type="transmembrane region" description="Helical" evidence="4">
    <location>
        <begin position="82"/>
        <end position="102"/>
    </location>
</feature>